<accession>A0A242L0X1</accession>
<dbReference type="Proteomes" id="UP000195024">
    <property type="component" value="Unassembled WGS sequence"/>
</dbReference>
<protein>
    <submittedName>
        <fullName evidence="1">Uncharacterized protein</fullName>
    </submittedName>
</protein>
<evidence type="ECO:0000313" key="2">
    <source>
        <dbReference type="Proteomes" id="UP000195024"/>
    </source>
</evidence>
<organism evidence="1 2">
    <name type="scientific">Enterococcus mundtii</name>
    <dbReference type="NCBI Taxonomy" id="53346"/>
    <lineage>
        <taxon>Bacteria</taxon>
        <taxon>Bacillati</taxon>
        <taxon>Bacillota</taxon>
        <taxon>Bacilli</taxon>
        <taxon>Lactobacillales</taxon>
        <taxon>Enterococcaceae</taxon>
        <taxon>Enterococcus</taxon>
    </lineage>
</organism>
<dbReference type="EMBL" id="NGMS01000001">
    <property type="protein sequence ID" value="OTP27759.1"/>
    <property type="molecule type" value="Genomic_DNA"/>
</dbReference>
<reference evidence="1 2" key="1">
    <citation type="submission" date="2017-05" db="EMBL/GenBank/DDBJ databases">
        <title>The Genome Sequence of Enterococcus mundtii 6B1_DIV0119.</title>
        <authorList>
            <consortium name="The Broad Institute Genomics Platform"/>
            <consortium name="The Broad Institute Genomic Center for Infectious Diseases"/>
            <person name="Earl A."/>
            <person name="Manson A."/>
            <person name="Schwartman J."/>
            <person name="Gilmore M."/>
            <person name="Abouelleil A."/>
            <person name="Cao P."/>
            <person name="Chapman S."/>
            <person name="Cusick C."/>
            <person name="Shea T."/>
            <person name="Young S."/>
            <person name="Neafsey D."/>
            <person name="Nusbaum C."/>
            <person name="Birren B."/>
        </authorList>
    </citation>
    <scope>NUCLEOTIDE SEQUENCE [LARGE SCALE GENOMIC DNA]</scope>
    <source>
        <strain evidence="1 2">6B1_DIV0119</strain>
    </source>
</reference>
<sequence length="206" mass="24085">MKLNIDEAIRIDSDIENHIKRLNFDGFNPSNPSLRSRVTIADEKTMELFEQIKSAVKENGASYDQARKALIMVDESFYQNLLKKENPFKEKQVEPTNNEAKKEEEAIKVTREDLKRLELTIDPELPEKLKKELCELSKEFFNKVLAIKKELLPSMKEEELVFLHKKLVEFRRGIPSDEHDANFYIGQIMTDTILIAFSDDDLKFFD</sequence>
<dbReference type="RefSeq" id="WP_086334894.1">
    <property type="nucleotide sequence ID" value="NZ_NGMS01000001.1"/>
</dbReference>
<comment type="caution">
    <text evidence="1">The sequence shown here is derived from an EMBL/GenBank/DDBJ whole genome shotgun (WGS) entry which is preliminary data.</text>
</comment>
<name>A0A242L0X1_ENTMU</name>
<proteinExistence type="predicted"/>
<dbReference type="AlphaFoldDB" id="A0A242L0X1"/>
<gene>
    <name evidence="1" type="ORF">A5802_001495</name>
</gene>
<evidence type="ECO:0000313" key="1">
    <source>
        <dbReference type="EMBL" id="OTP27759.1"/>
    </source>
</evidence>